<evidence type="ECO:0000256" key="2">
    <source>
        <dbReference type="ARBA" id="ARBA00022448"/>
    </source>
</evidence>
<evidence type="ECO:0000256" key="6">
    <source>
        <dbReference type="ARBA" id="ARBA00023034"/>
    </source>
</evidence>
<evidence type="ECO:0000256" key="11">
    <source>
        <dbReference type="SAM" id="Phobius"/>
    </source>
</evidence>
<dbReference type="Proteomes" id="UP001054945">
    <property type="component" value="Unassembled WGS sequence"/>
</dbReference>
<evidence type="ECO:0000259" key="12">
    <source>
        <dbReference type="Pfam" id="PF01545"/>
    </source>
</evidence>
<keyword evidence="7" id="KW-0406">Ion transport</keyword>
<keyword evidence="14" id="KW-1185">Reference proteome</keyword>
<dbReference type="PANTHER" id="PTHR46531">
    <property type="entry name" value="ZINC TRANSPORTER 6"/>
    <property type="match status" value="1"/>
</dbReference>
<dbReference type="GO" id="GO:0006829">
    <property type="term" value="P:zinc ion transport"/>
    <property type="evidence" value="ECO:0007669"/>
    <property type="project" value="TreeGrafter"/>
</dbReference>
<dbReference type="Gene3D" id="1.20.1510.10">
    <property type="entry name" value="Cation efflux protein transmembrane domain"/>
    <property type="match status" value="1"/>
</dbReference>
<proteinExistence type="predicted"/>
<gene>
    <name evidence="13" type="primary">slc30a6</name>
    <name evidence="13" type="ORF">CEXT_284491</name>
</gene>
<comment type="function">
    <text evidence="10">Has probably no intrinsic transporter activity but together with SLC30A5 forms a functional zinc ion:proton antiporter heterodimer, mediating zinc entry into the lumen of organelles along the secretory pathway. As part of that zinc ion:proton antiporter, contributes to zinc ion homeostasis within the early secretory pathway and regulates the activation and folding of enzymes like alkaline phosphatases and enzymes involved in phosphatidylinositol glycan anchor biosynthesis.</text>
</comment>
<dbReference type="InterPro" id="IPR027469">
    <property type="entry name" value="Cation_efflux_TMD_sf"/>
</dbReference>
<accession>A0AAV4SBG4</accession>
<organism evidence="13 14">
    <name type="scientific">Caerostris extrusa</name>
    <name type="common">Bark spider</name>
    <name type="synonym">Caerostris bankana</name>
    <dbReference type="NCBI Taxonomy" id="172846"/>
    <lineage>
        <taxon>Eukaryota</taxon>
        <taxon>Metazoa</taxon>
        <taxon>Ecdysozoa</taxon>
        <taxon>Arthropoda</taxon>
        <taxon>Chelicerata</taxon>
        <taxon>Arachnida</taxon>
        <taxon>Araneae</taxon>
        <taxon>Araneomorphae</taxon>
        <taxon>Entelegynae</taxon>
        <taxon>Araneoidea</taxon>
        <taxon>Araneidae</taxon>
        <taxon>Caerostris</taxon>
    </lineage>
</organism>
<evidence type="ECO:0000313" key="14">
    <source>
        <dbReference type="Proteomes" id="UP001054945"/>
    </source>
</evidence>
<feature type="domain" description="Cation efflux protein transmembrane" evidence="12">
    <location>
        <begin position="78"/>
        <end position="176"/>
    </location>
</feature>
<comment type="subcellular location">
    <subcellularLocation>
        <location evidence="1">Golgi apparatus</location>
        <location evidence="1">trans-Golgi network membrane</location>
        <topology evidence="1">Multi-pass membrane protein</topology>
    </subcellularLocation>
</comment>
<dbReference type="Pfam" id="PF01545">
    <property type="entry name" value="Cation_efflux"/>
    <property type="match status" value="1"/>
</dbReference>
<feature type="transmembrane region" description="Helical" evidence="11">
    <location>
        <begin position="98"/>
        <end position="120"/>
    </location>
</feature>
<reference evidence="13 14" key="1">
    <citation type="submission" date="2021-06" db="EMBL/GenBank/DDBJ databases">
        <title>Caerostris extrusa draft genome.</title>
        <authorList>
            <person name="Kono N."/>
            <person name="Arakawa K."/>
        </authorList>
    </citation>
    <scope>NUCLEOTIDE SEQUENCE [LARGE SCALE GENOMIC DNA]</scope>
</reference>
<dbReference type="EMBL" id="BPLR01009125">
    <property type="protein sequence ID" value="GIY29765.1"/>
    <property type="molecule type" value="Genomic_DNA"/>
</dbReference>
<protein>
    <submittedName>
        <fullName evidence="13">Zinc transporter 6</fullName>
    </submittedName>
</protein>
<dbReference type="GO" id="GO:0016020">
    <property type="term" value="C:membrane"/>
    <property type="evidence" value="ECO:0007669"/>
    <property type="project" value="InterPro"/>
</dbReference>
<comment type="caution">
    <text evidence="13">The sequence shown here is derived from an EMBL/GenBank/DDBJ whole genome shotgun (WGS) entry which is preliminary data.</text>
</comment>
<sequence length="181" mass="20948">MTSITKVTKNCILRANSWSEIGKTFGFEDLRLRNNSFKSFSVSGKMLGKQFSIFSSLLRELKPVYKDNRFQRIVWLGLLNFLSLLLLLSWCSVTKSMGLLSFTHLIFFDTLCLCICALSIWVEQKKPNAHYTFGYERFEVLAVFVSTTFTFVSSIFIINKSIWRWISHTQIHTGMLIPESC</sequence>
<dbReference type="AlphaFoldDB" id="A0AAV4SBG4"/>
<keyword evidence="2" id="KW-0813">Transport</keyword>
<dbReference type="PANTHER" id="PTHR46531:SF1">
    <property type="entry name" value="ZINC TRANSPORTER 6"/>
    <property type="match status" value="1"/>
</dbReference>
<evidence type="ECO:0000256" key="3">
    <source>
        <dbReference type="ARBA" id="ARBA00022692"/>
    </source>
</evidence>
<evidence type="ECO:0000256" key="4">
    <source>
        <dbReference type="ARBA" id="ARBA00022833"/>
    </source>
</evidence>
<evidence type="ECO:0000256" key="10">
    <source>
        <dbReference type="ARBA" id="ARBA00045455"/>
    </source>
</evidence>
<keyword evidence="8 11" id="KW-0472">Membrane</keyword>
<evidence type="ECO:0000256" key="1">
    <source>
        <dbReference type="ARBA" id="ARBA00004166"/>
    </source>
</evidence>
<dbReference type="SUPFAM" id="SSF161111">
    <property type="entry name" value="Cation efflux protein transmembrane domain-like"/>
    <property type="match status" value="1"/>
</dbReference>
<evidence type="ECO:0000256" key="8">
    <source>
        <dbReference type="ARBA" id="ARBA00023136"/>
    </source>
</evidence>
<keyword evidence="4" id="KW-0862">Zinc</keyword>
<evidence type="ECO:0000256" key="9">
    <source>
        <dbReference type="ARBA" id="ARBA00038600"/>
    </source>
</evidence>
<feature type="transmembrane region" description="Helical" evidence="11">
    <location>
        <begin position="73"/>
        <end position="91"/>
    </location>
</feature>
<comment type="subunit">
    <text evidence="9">Heterodimer with SLC30A5; form a functional zinc ion transmembrane transporter.</text>
</comment>
<dbReference type="GO" id="GO:0008324">
    <property type="term" value="F:monoatomic cation transmembrane transporter activity"/>
    <property type="evidence" value="ECO:0007669"/>
    <property type="project" value="InterPro"/>
</dbReference>
<keyword evidence="6" id="KW-0333">Golgi apparatus</keyword>
<evidence type="ECO:0000256" key="5">
    <source>
        <dbReference type="ARBA" id="ARBA00022989"/>
    </source>
</evidence>
<dbReference type="InterPro" id="IPR058533">
    <property type="entry name" value="Cation_efflux_TM"/>
</dbReference>
<dbReference type="InterPro" id="IPR052005">
    <property type="entry name" value="CDF_SLC30A"/>
</dbReference>
<keyword evidence="5 11" id="KW-1133">Transmembrane helix</keyword>
<name>A0AAV4SBG4_CAEEX</name>
<dbReference type="GO" id="GO:0005794">
    <property type="term" value="C:Golgi apparatus"/>
    <property type="evidence" value="ECO:0007669"/>
    <property type="project" value="UniProtKB-SubCell"/>
</dbReference>
<evidence type="ECO:0000313" key="13">
    <source>
        <dbReference type="EMBL" id="GIY29765.1"/>
    </source>
</evidence>
<evidence type="ECO:0000256" key="7">
    <source>
        <dbReference type="ARBA" id="ARBA00023065"/>
    </source>
</evidence>
<keyword evidence="3 11" id="KW-0812">Transmembrane</keyword>
<feature type="transmembrane region" description="Helical" evidence="11">
    <location>
        <begin position="140"/>
        <end position="158"/>
    </location>
</feature>